<evidence type="ECO:0000313" key="24">
    <source>
        <dbReference type="Proteomes" id="UP000887566"/>
    </source>
</evidence>
<evidence type="ECO:0000256" key="1">
    <source>
        <dbReference type="ARBA" id="ARBA00004408"/>
    </source>
</evidence>
<comment type="function">
    <text evidence="19">Catalyzes the 2 serial methylation steps for the conversion of the 7-monomethylguanosine (m(7)G) caps of snRNAs and snoRNAs to a 2,2,7-trimethylguanosine (m(2,2,7)G) cap structure. The enzyme is specific for guanine, and N7 methylation must precede N2 methylation. Hypermethylation of the m7G cap of U snRNAs leads to their concentration in nuclear foci, their colocalization with coilin and the formation of canonical Cajal bodies (CBs). Plays a role in transcriptional regulation.</text>
</comment>
<evidence type="ECO:0000256" key="9">
    <source>
        <dbReference type="ARBA" id="ARBA00022691"/>
    </source>
</evidence>
<keyword evidence="11" id="KW-0804">Transcription</keyword>
<dbReference type="CDD" id="cd02440">
    <property type="entry name" value="AdoMet_MTases"/>
    <property type="match status" value="1"/>
</dbReference>
<comment type="subcellular location">
    <subcellularLocation>
        <location evidence="2">Cytoplasm</location>
    </subcellularLocation>
    <subcellularLocation>
        <location evidence="1">Nucleus</location>
        <location evidence="1">Cajal body</location>
    </subcellularLocation>
    <subcellularLocation>
        <location evidence="3">Nucleus</location>
        <location evidence="3">Nucleolus</location>
    </subcellularLocation>
</comment>
<dbReference type="SUPFAM" id="SSF53335">
    <property type="entry name" value="S-adenosyl-L-methionine-dependent methyltransferases"/>
    <property type="match status" value="1"/>
</dbReference>
<organism evidence="24 25">
    <name type="scientific">Plectus sambesii</name>
    <dbReference type="NCBI Taxonomy" id="2011161"/>
    <lineage>
        <taxon>Eukaryota</taxon>
        <taxon>Metazoa</taxon>
        <taxon>Ecdysozoa</taxon>
        <taxon>Nematoda</taxon>
        <taxon>Chromadorea</taxon>
        <taxon>Plectida</taxon>
        <taxon>Plectina</taxon>
        <taxon>Plectoidea</taxon>
        <taxon>Plectidae</taxon>
        <taxon>Plectus</taxon>
    </lineage>
</organism>
<evidence type="ECO:0000256" key="17">
    <source>
        <dbReference type="ARBA" id="ARBA00049075"/>
    </source>
</evidence>
<dbReference type="InterPro" id="IPR029063">
    <property type="entry name" value="SAM-dependent_MTases_sf"/>
</dbReference>
<evidence type="ECO:0000256" key="5">
    <source>
        <dbReference type="ARBA" id="ARBA00022490"/>
    </source>
</evidence>
<evidence type="ECO:0000313" key="25">
    <source>
        <dbReference type="WBParaSite" id="PSAMB.scaffold5795size10867.g27312.t1"/>
    </source>
</evidence>
<keyword evidence="9" id="KW-0949">S-adenosyl-L-methionine</keyword>
<dbReference type="GO" id="GO:0005737">
    <property type="term" value="C:cytoplasm"/>
    <property type="evidence" value="ECO:0007669"/>
    <property type="project" value="UniProtKB-SubCell"/>
</dbReference>
<evidence type="ECO:0000256" key="11">
    <source>
        <dbReference type="ARBA" id="ARBA00023163"/>
    </source>
</evidence>
<comment type="catalytic activity">
    <reaction evidence="14">
        <text>a 5'-end (N(2),N(7)-dimethyl 5'-triphosphoguanosine)-ribonucleoside in snoRNA + S-adenosyl-L-methionine = a 5'-end (N(2),N(2),N(7)-trimethyl 5'-triphosphoguanosine)-ribonucleoside in snoRNA + S-adenosyl-L-homocysteine + H(+)</text>
        <dbReference type="Rhea" id="RHEA:78507"/>
        <dbReference type="Rhea" id="RHEA-COMP:19088"/>
        <dbReference type="Rhea" id="RHEA-COMP:19090"/>
        <dbReference type="ChEBI" id="CHEBI:15378"/>
        <dbReference type="ChEBI" id="CHEBI:57856"/>
        <dbReference type="ChEBI" id="CHEBI:59789"/>
        <dbReference type="ChEBI" id="CHEBI:167623"/>
        <dbReference type="ChEBI" id="CHEBI:172880"/>
    </reaction>
    <physiologicalReaction direction="left-to-right" evidence="14">
        <dbReference type="Rhea" id="RHEA:78508"/>
    </physiologicalReaction>
</comment>
<evidence type="ECO:0000256" key="20">
    <source>
        <dbReference type="ARBA" id="ARBA00064494"/>
    </source>
</evidence>
<evidence type="ECO:0000256" key="7">
    <source>
        <dbReference type="ARBA" id="ARBA00022603"/>
    </source>
</evidence>
<evidence type="ECO:0000256" key="10">
    <source>
        <dbReference type="ARBA" id="ARBA00023015"/>
    </source>
</evidence>
<dbReference type="Gene3D" id="3.40.50.150">
    <property type="entry name" value="Vaccinia Virus protein VP39"/>
    <property type="match status" value="1"/>
</dbReference>
<evidence type="ECO:0000256" key="13">
    <source>
        <dbReference type="ARBA" id="ARBA00025783"/>
    </source>
</evidence>
<keyword evidence="8" id="KW-0808">Transferase</keyword>
<evidence type="ECO:0000256" key="12">
    <source>
        <dbReference type="ARBA" id="ARBA00023242"/>
    </source>
</evidence>
<comment type="catalytic activity">
    <reaction evidence="17">
        <text>a 5'-end (N(7)-methyl 5'-triphosphoguanosine)-ribonucleoside in snRNA + S-adenosyl-L-methionine = a 5'-end (N(2),N(7)-dimethyl 5'-triphosphoguanosine)-ribonucleoside in snRNA + S-adenosyl-L-homocysteine + H(+)</text>
        <dbReference type="Rhea" id="RHEA:78471"/>
        <dbReference type="Rhea" id="RHEA-COMP:19085"/>
        <dbReference type="Rhea" id="RHEA-COMP:19087"/>
        <dbReference type="ChEBI" id="CHEBI:15378"/>
        <dbReference type="ChEBI" id="CHEBI:57856"/>
        <dbReference type="ChEBI" id="CHEBI:59789"/>
        <dbReference type="ChEBI" id="CHEBI:156461"/>
        <dbReference type="ChEBI" id="CHEBI:172880"/>
    </reaction>
    <physiologicalReaction direction="left-to-right" evidence="17">
        <dbReference type="Rhea" id="RHEA:78472"/>
    </physiologicalReaction>
</comment>
<evidence type="ECO:0000256" key="2">
    <source>
        <dbReference type="ARBA" id="ARBA00004496"/>
    </source>
</evidence>
<evidence type="ECO:0000256" key="18">
    <source>
        <dbReference type="ARBA" id="ARBA00049790"/>
    </source>
</evidence>
<accession>A0A914X2U3</accession>
<evidence type="ECO:0000256" key="23">
    <source>
        <dbReference type="SAM" id="MobiDB-lite"/>
    </source>
</evidence>
<comment type="catalytic activity">
    <reaction evidence="15">
        <text>a 5'-end (N(7)-methyl 5'-triphosphoguanosine)-ribonucleoside in snoRNA + S-adenosyl-L-methionine = a 5'-end (N(2),N(7)-dimethyl 5'-triphosphoguanosine)-ribonucleoside in snoRNA + S-adenosyl-L-homocysteine + H(+)</text>
        <dbReference type="Rhea" id="RHEA:78475"/>
        <dbReference type="Rhea" id="RHEA-COMP:19086"/>
        <dbReference type="Rhea" id="RHEA-COMP:19088"/>
        <dbReference type="ChEBI" id="CHEBI:15378"/>
        <dbReference type="ChEBI" id="CHEBI:57856"/>
        <dbReference type="ChEBI" id="CHEBI:59789"/>
        <dbReference type="ChEBI" id="CHEBI:156461"/>
        <dbReference type="ChEBI" id="CHEBI:172880"/>
    </reaction>
    <physiologicalReaction direction="left-to-right" evidence="15">
        <dbReference type="Rhea" id="RHEA:78476"/>
    </physiologicalReaction>
</comment>
<comment type="similarity">
    <text evidence="13">Belongs to the methyltransferase superfamily. Trimethylguanosine synthase family.</text>
</comment>
<keyword evidence="12" id="KW-0539">Nucleus</keyword>
<evidence type="ECO:0000256" key="19">
    <source>
        <dbReference type="ARBA" id="ARBA00057179"/>
    </source>
</evidence>
<feature type="region of interest" description="Disordered" evidence="23">
    <location>
        <begin position="261"/>
        <end position="286"/>
    </location>
</feature>
<evidence type="ECO:0000256" key="6">
    <source>
        <dbReference type="ARBA" id="ARBA00022553"/>
    </source>
</evidence>
<keyword evidence="24" id="KW-1185">Reference proteome</keyword>
<sequence length="640" mass="72615">MSVDAETNDEFCFDWEIYGDVKYKYRNGSIIDCSFTRVYINDLDLLEASEADKRAAHKVAHQLFATVLKEALEGLYPEIMAKRQTDKLSVSSADKKSRRDAVDGIYLSEPSQDILYDEEEVQMKEMGVPVAFGRRQKRLPASFFDVDVDDVIDAKESVAEREDSAVDVDFASAAQSSAYLDAPVQTKVDVISGTEPCEELNEEQTAIADNIAEEEDAKEDRWQSYWSMNGWYIVWSTWLKQWGEQMDEDTRQSTEMSLAGFDTNSLHPSHRRLTEDGVSSDSGCESEHQSWDDLFTEHSLLVEKTCRELFDSRDNRDSRTKKKGARMRRLRQKLTQAGFAVSSGDRKLVNYEDMEMFVDATWDIRPKLPEDDELILFSRHKAKKETKVAHVEPPAIVEDSVDRVDDDSVDFSFDPVRDARLVAKDALKHHGNDPEFIKYWYQRFRLFTKLNKGILMDGEGWFSVTPERIAEHIAERICRKFGGIVVDAFAGVGGNSIQFALRGAHVIAVDLDPIKLRCAKRNAEVYGVADRISFICSDFFHVAPTLKADAIFLSPPWGGPSYLETDVFDLTEDLKPDGYKIFAAAQKISPNIAFFVPRNTSVQQLMSLAGPSARVEIEQSLLNLKLKTITAYYGDLIHDH</sequence>
<protein>
    <recommendedName>
        <fullName evidence="4">Trimethylguanosine synthase</fullName>
    </recommendedName>
    <alternativeName>
        <fullName evidence="18">Cap-specific guanine-N(2) methyltransferase</fullName>
    </alternativeName>
    <alternativeName>
        <fullName evidence="21">Nuclear receptor coactivator 6-interacting protein</fullName>
    </alternativeName>
    <alternativeName>
        <fullName evidence="22">PRIP-interacting protein with methyltransferase motif</fullName>
    </alternativeName>
</protein>
<dbReference type="GO" id="GO:0015030">
    <property type="term" value="C:Cajal body"/>
    <property type="evidence" value="ECO:0007669"/>
    <property type="project" value="UniProtKB-SubCell"/>
</dbReference>
<reference evidence="25" key="1">
    <citation type="submission" date="2022-11" db="UniProtKB">
        <authorList>
            <consortium name="WormBaseParasite"/>
        </authorList>
    </citation>
    <scope>IDENTIFICATION</scope>
</reference>
<evidence type="ECO:0000256" key="14">
    <source>
        <dbReference type="ARBA" id="ARBA00047418"/>
    </source>
</evidence>
<evidence type="ECO:0000256" key="16">
    <source>
        <dbReference type="ARBA" id="ARBA00048763"/>
    </source>
</evidence>
<dbReference type="AlphaFoldDB" id="A0A914X2U3"/>
<keyword evidence="10" id="KW-0805">Transcription regulation</keyword>
<evidence type="ECO:0000256" key="15">
    <source>
        <dbReference type="ARBA" id="ARBA00048740"/>
    </source>
</evidence>
<keyword evidence="7" id="KW-0489">Methyltransferase</keyword>
<evidence type="ECO:0000256" key="4">
    <source>
        <dbReference type="ARBA" id="ARBA00018517"/>
    </source>
</evidence>
<dbReference type="Proteomes" id="UP000887566">
    <property type="component" value="Unplaced"/>
</dbReference>
<dbReference type="GO" id="GO:0071164">
    <property type="term" value="F:RNA cap trimethylguanosine synthase activity"/>
    <property type="evidence" value="ECO:0007669"/>
    <property type="project" value="TreeGrafter"/>
</dbReference>
<evidence type="ECO:0000256" key="8">
    <source>
        <dbReference type="ARBA" id="ARBA00022679"/>
    </source>
</evidence>
<dbReference type="PANTHER" id="PTHR14741:SF32">
    <property type="entry name" value="TRIMETHYLGUANOSINE SYNTHASE"/>
    <property type="match status" value="1"/>
</dbReference>
<evidence type="ECO:0000256" key="22">
    <source>
        <dbReference type="ARBA" id="ARBA00081504"/>
    </source>
</evidence>
<dbReference type="GO" id="GO:0005730">
    <property type="term" value="C:nucleolus"/>
    <property type="evidence" value="ECO:0007669"/>
    <property type="project" value="UniProtKB-SubCell"/>
</dbReference>
<evidence type="ECO:0000256" key="3">
    <source>
        <dbReference type="ARBA" id="ARBA00004604"/>
    </source>
</evidence>
<keyword evidence="5" id="KW-0963">Cytoplasm</keyword>
<dbReference type="InterPro" id="IPR019012">
    <property type="entry name" value="RNA_cap_Gua-N2-MeTrfase"/>
</dbReference>
<comment type="subunit">
    <text evidence="20">May form homooligomers. Interacts with CREBBP/CBP, EED/WAIT1, EP300/P300, NCOA6/PRIP, PPARBP/PBP and SMN.</text>
</comment>
<proteinExistence type="inferred from homology"/>
<dbReference type="PANTHER" id="PTHR14741">
    <property type="entry name" value="S-ADENOSYLMETHIONINE-DEPENDENT METHYLTRANSFERASE RELATED"/>
    <property type="match status" value="1"/>
</dbReference>
<evidence type="ECO:0000256" key="21">
    <source>
        <dbReference type="ARBA" id="ARBA00079339"/>
    </source>
</evidence>
<dbReference type="FunFam" id="3.40.50.150:FF:000066">
    <property type="entry name" value="Trimethylguanosine synthase 1"/>
    <property type="match status" value="1"/>
</dbReference>
<keyword evidence="6" id="KW-0597">Phosphoprotein</keyword>
<comment type="catalytic activity">
    <reaction evidence="16">
        <text>a 5'-end (N(2),N(7)-dimethyl 5'-triphosphoguanosine)-ribonucleoside in snRNA + S-adenosyl-L-methionine = a 5'-end (N(2),N(2),N(7)-trimethyl 5'-triphosphoguanosine)-ribonucleoside in snRNA + S-adenosyl-L-homocysteine + H(+)</text>
        <dbReference type="Rhea" id="RHEA:78479"/>
        <dbReference type="Rhea" id="RHEA-COMP:19087"/>
        <dbReference type="Rhea" id="RHEA-COMP:19089"/>
        <dbReference type="ChEBI" id="CHEBI:15378"/>
        <dbReference type="ChEBI" id="CHEBI:57856"/>
        <dbReference type="ChEBI" id="CHEBI:59789"/>
        <dbReference type="ChEBI" id="CHEBI:167623"/>
        <dbReference type="ChEBI" id="CHEBI:172880"/>
    </reaction>
    <physiologicalReaction direction="left-to-right" evidence="16">
        <dbReference type="Rhea" id="RHEA:78480"/>
    </physiologicalReaction>
</comment>
<dbReference type="WBParaSite" id="PSAMB.scaffold5795size10867.g27312.t1">
    <property type="protein sequence ID" value="PSAMB.scaffold5795size10867.g27312.t1"/>
    <property type="gene ID" value="PSAMB.scaffold5795size10867.g27312"/>
</dbReference>
<dbReference type="Pfam" id="PF09445">
    <property type="entry name" value="Methyltransf_15"/>
    <property type="match status" value="1"/>
</dbReference>
<name>A0A914X2U3_9BILA</name>